<gene>
    <name evidence="2" type="ORF">LMG31841_03507</name>
</gene>
<dbReference type="RefSeq" id="WP_228879253.1">
    <property type="nucleotide sequence ID" value="NZ_CAJQZC010000006.1"/>
</dbReference>
<dbReference type="AlphaFoldDB" id="A0A9N8RZ28"/>
<feature type="transmembrane region" description="Helical" evidence="1">
    <location>
        <begin position="7"/>
        <end position="24"/>
    </location>
</feature>
<protein>
    <submittedName>
        <fullName evidence="2">Uncharacterized protein</fullName>
    </submittedName>
</protein>
<evidence type="ECO:0000256" key="1">
    <source>
        <dbReference type="SAM" id="Phobius"/>
    </source>
</evidence>
<reference evidence="2" key="1">
    <citation type="submission" date="2021-04" db="EMBL/GenBank/DDBJ databases">
        <authorList>
            <person name="Vanwijnsberghe S."/>
        </authorList>
    </citation>
    <scope>NUCLEOTIDE SEQUENCE</scope>
    <source>
        <strain evidence="2">LMG 31841</strain>
    </source>
</reference>
<proteinExistence type="predicted"/>
<dbReference type="EMBL" id="CAJQZC010000006">
    <property type="protein sequence ID" value="CAG4905950.1"/>
    <property type="molecule type" value="Genomic_DNA"/>
</dbReference>
<keyword evidence="1" id="KW-1133">Transmembrane helix</keyword>
<evidence type="ECO:0000313" key="2">
    <source>
        <dbReference type="EMBL" id="CAG4905950.1"/>
    </source>
</evidence>
<feature type="transmembrane region" description="Helical" evidence="1">
    <location>
        <begin position="30"/>
        <end position="47"/>
    </location>
</feature>
<keyword evidence="3" id="KW-1185">Reference proteome</keyword>
<keyword evidence="1" id="KW-0472">Membrane</keyword>
<evidence type="ECO:0000313" key="3">
    <source>
        <dbReference type="Proteomes" id="UP000789704"/>
    </source>
</evidence>
<name>A0A9N8RZ28_9BURK</name>
<accession>A0A9N8RZ28</accession>
<keyword evidence="1" id="KW-0812">Transmembrane</keyword>
<sequence length="80" mass="8438">MNELTKPISVGLLLAFIAAMDLLHINDPELRYACFGLISLITGWHAVTNRRAIAGATPVPSAGYVPVARAMPAPPTPSAQ</sequence>
<dbReference type="Proteomes" id="UP000789704">
    <property type="component" value="Unassembled WGS sequence"/>
</dbReference>
<comment type="caution">
    <text evidence="2">The sequence shown here is derived from an EMBL/GenBank/DDBJ whole genome shotgun (WGS) entry which is preliminary data.</text>
</comment>
<organism evidence="2 3">
    <name type="scientific">Paraburkholderia saeva</name>
    <dbReference type="NCBI Taxonomy" id="2777537"/>
    <lineage>
        <taxon>Bacteria</taxon>
        <taxon>Pseudomonadati</taxon>
        <taxon>Pseudomonadota</taxon>
        <taxon>Betaproteobacteria</taxon>
        <taxon>Burkholderiales</taxon>
        <taxon>Burkholderiaceae</taxon>
        <taxon>Paraburkholderia</taxon>
    </lineage>
</organism>